<organism evidence="7 8">
    <name type="scientific">Rhamnusium bicolor</name>
    <dbReference type="NCBI Taxonomy" id="1586634"/>
    <lineage>
        <taxon>Eukaryota</taxon>
        <taxon>Metazoa</taxon>
        <taxon>Ecdysozoa</taxon>
        <taxon>Arthropoda</taxon>
        <taxon>Hexapoda</taxon>
        <taxon>Insecta</taxon>
        <taxon>Pterygota</taxon>
        <taxon>Neoptera</taxon>
        <taxon>Endopterygota</taxon>
        <taxon>Coleoptera</taxon>
        <taxon>Polyphaga</taxon>
        <taxon>Cucujiformia</taxon>
        <taxon>Chrysomeloidea</taxon>
        <taxon>Cerambycidae</taxon>
        <taxon>Lepturinae</taxon>
        <taxon>Rhagiini</taxon>
        <taxon>Rhamnusium</taxon>
    </lineage>
</organism>
<dbReference type="InterPro" id="IPR013120">
    <property type="entry name" value="FAR_NAD-bd"/>
</dbReference>
<keyword evidence="8" id="KW-1185">Reference proteome</keyword>
<comment type="catalytic activity">
    <reaction evidence="4">
        <text>a long-chain fatty acyl-CoA + 2 NADPH + 2 H(+) = a long-chain primary fatty alcohol + 2 NADP(+) + CoA</text>
        <dbReference type="Rhea" id="RHEA:52716"/>
        <dbReference type="ChEBI" id="CHEBI:15378"/>
        <dbReference type="ChEBI" id="CHEBI:57287"/>
        <dbReference type="ChEBI" id="CHEBI:57783"/>
        <dbReference type="ChEBI" id="CHEBI:58349"/>
        <dbReference type="ChEBI" id="CHEBI:77396"/>
        <dbReference type="ChEBI" id="CHEBI:83139"/>
        <dbReference type="EC" id="1.2.1.84"/>
    </reaction>
</comment>
<proteinExistence type="inferred from homology"/>
<dbReference type="EC" id="1.2.1.84" evidence="4"/>
<dbReference type="EMBL" id="JANEYF010001609">
    <property type="protein sequence ID" value="KAJ8961616.1"/>
    <property type="molecule type" value="Genomic_DNA"/>
</dbReference>
<dbReference type="Proteomes" id="UP001162156">
    <property type="component" value="Unassembled WGS sequence"/>
</dbReference>
<evidence type="ECO:0000256" key="3">
    <source>
        <dbReference type="ARBA" id="ARBA00023098"/>
    </source>
</evidence>
<keyword evidence="4" id="KW-0521">NADP</keyword>
<accession>A0AAV8ZE13</accession>
<dbReference type="PANTHER" id="PTHR11011">
    <property type="entry name" value="MALE STERILITY PROTEIN 2-RELATED"/>
    <property type="match status" value="1"/>
</dbReference>
<dbReference type="GO" id="GO:0102965">
    <property type="term" value="F:alcohol-forming long-chain fatty acyl-CoA reductase activity"/>
    <property type="evidence" value="ECO:0007669"/>
    <property type="project" value="UniProtKB-EC"/>
</dbReference>
<dbReference type="InterPro" id="IPR026055">
    <property type="entry name" value="FAR"/>
</dbReference>
<evidence type="ECO:0000259" key="5">
    <source>
        <dbReference type="Pfam" id="PF03015"/>
    </source>
</evidence>
<dbReference type="SUPFAM" id="SSF51735">
    <property type="entry name" value="NAD(P)-binding Rossmann-fold domains"/>
    <property type="match status" value="1"/>
</dbReference>
<dbReference type="InterPro" id="IPR036291">
    <property type="entry name" value="NAD(P)-bd_dom_sf"/>
</dbReference>
<evidence type="ECO:0000313" key="7">
    <source>
        <dbReference type="EMBL" id="KAJ8961616.1"/>
    </source>
</evidence>
<keyword evidence="3 4" id="KW-0443">Lipid metabolism</keyword>
<comment type="similarity">
    <text evidence="1 4">Belongs to the fatty acyl-CoA reductase family.</text>
</comment>
<evidence type="ECO:0000256" key="2">
    <source>
        <dbReference type="ARBA" id="ARBA00022516"/>
    </source>
</evidence>
<feature type="domain" description="Thioester reductase (TE)" evidence="6">
    <location>
        <begin position="210"/>
        <end position="258"/>
    </location>
</feature>
<evidence type="ECO:0000256" key="1">
    <source>
        <dbReference type="ARBA" id="ARBA00005928"/>
    </source>
</evidence>
<evidence type="ECO:0000313" key="8">
    <source>
        <dbReference type="Proteomes" id="UP001162156"/>
    </source>
</evidence>
<keyword evidence="4" id="KW-0560">Oxidoreductase</keyword>
<dbReference type="InterPro" id="IPR033640">
    <property type="entry name" value="FAR_C"/>
</dbReference>
<comment type="function">
    <text evidence="4">Catalyzes the reduction of fatty acyl-CoA to fatty alcohols.</text>
</comment>
<dbReference type="GO" id="GO:0080019">
    <property type="term" value="F:alcohol-forming very long-chain fatty acyl-CoA reductase activity"/>
    <property type="evidence" value="ECO:0007669"/>
    <property type="project" value="InterPro"/>
</dbReference>
<dbReference type="AlphaFoldDB" id="A0AAV8ZE13"/>
<keyword evidence="2 4" id="KW-0444">Lipid biosynthesis</keyword>
<dbReference type="Gene3D" id="3.40.50.720">
    <property type="entry name" value="NAD(P)-binding Rossmann-like Domain"/>
    <property type="match status" value="1"/>
</dbReference>
<dbReference type="GO" id="GO:0035336">
    <property type="term" value="P:long-chain fatty-acyl-CoA metabolic process"/>
    <property type="evidence" value="ECO:0007669"/>
    <property type="project" value="TreeGrafter"/>
</dbReference>
<sequence length="348" mass="39867">MIDKFQDIDYSIDRQDGDLTPIQMFYRNTKIFITGSTGFLGIILIEKLLRSCPDCSLYLLIRPKKGKTMETRFDELFEQDVFQRMKNHCPKFRERLVGIEGDLTKPNLGLSPENIKLLTKEIHIVFHVAATVRFDEKLKTAVPINICATQDLIRLARQMPKLKSLVHVSTAYCNCIHDVMEEKIYPSTVDYKLLISMTENLPDNILENITPGEPIRGWINNIYGPTGVVTGAGVGLLRVLHCNGQVNANLVPVDMCVNGLIIVACEVGKAFENTRNDPYFATKQWTLKSGNLKKLITTMSDRDRKIFFCDLKQINWDEYFQTYTLGGRIYLIKDDMNTLSEAKKKWDR</sequence>
<dbReference type="Pfam" id="PF03015">
    <property type="entry name" value="Sterile"/>
    <property type="match status" value="1"/>
</dbReference>
<name>A0AAV8ZE13_9CUCU</name>
<feature type="domain" description="Fatty acyl-CoA reductase C-terminal" evidence="5">
    <location>
        <begin position="279"/>
        <end position="334"/>
    </location>
</feature>
<dbReference type="PANTHER" id="PTHR11011:SF60">
    <property type="entry name" value="FATTY ACYL-COA REDUCTASE-RELATED"/>
    <property type="match status" value="1"/>
</dbReference>
<evidence type="ECO:0000256" key="4">
    <source>
        <dbReference type="RuleBase" id="RU363097"/>
    </source>
</evidence>
<reference evidence="7" key="1">
    <citation type="journal article" date="2023" name="Insect Mol. Biol.">
        <title>Genome sequencing provides insights into the evolution of gene families encoding plant cell wall-degrading enzymes in longhorned beetles.</title>
        <authorList>
            <person name="Shin N.R."/>
            <person name="Okamura Y."/>
            <person name="Kirsch R."/>
            <person name="Pauchet Y."/>
        </authorList>
    </citation>
    <scope>NUCLEOTIDE SEQUENCE</scope>
    <source>
        <strain evidence="7">RBIC_L_NR</strain>
    </source>
</reference>
<protein>
    <recommendedName>
        <fullName evidence="4">Fatty acyl-CoA reductase</fullName>
        <ecNumber evidence="4">1.2.1.84</ecNumber>
    </recommendedName>
</protein>
<evidence type="ECO:0000259" key="6">
    <source>
        <dbReference type="Pfam" id="PF07993"/>
    </source>
</evidence>
<dbReference type="CDD" id="cd09071">
    <property type="entry name" value="FAR_C"/>
    <property type="match status" value="1"/>
</dbReference>
<gene>
    <name evidence="7" type="ORF">NQ314_005906</name>
</gene>
<dbReference type="Pfam" id="PF07993">
    <property type="entry name" value="NAD_binding_4"/>
    <property type="match status" value="2"/>
</dbReference>
<feature type="domain" description="Thioester reductase (TE)" evidence="6">
    <location>
        <begin position="33"/>
        <end position="204"/>
    </location>
</feature>
<comment type="caution">
    <text evidence="7">The sequence shown here is derived from an EMBL/GenBank/DDBJ whole genome shotgun (WGS) entry which is preliminary data.</text>
</comment>
<dbReference type="GO" id="GO:0005777">
    <property type="term" value="C:peroxisome"/>
    <property type="evidence" value="ECO:0007669"/>
    <property type="project" value="TreeGrafter"/>
</dbReference>